<dbReference type="InterPro" id="IPR036291">
    <property type="entry name" value="NAD(P)-bd_dom_sf"/>
</dbReference>
<accession>A0ABV8GHJ0</accession>
<dbReference type="SUPFAM" id="SSF51735">
    <property type="entry name" value="NAD(P)-binding Rossmann-fold domains"/>
    <property type="match status" value="1"/>
</dbReference>
<evidence type="ECO:0000313" key="4">
    <source>
        <dbReference type="EMBL" id="MFC4011624.1"/>
    </source>
</evidence>
<reference evidence="5" key="1">
    <citation type="journal article" date="2019" name="Int. J. Syst. Evol. Microbiol.">
        <title>The Global Catalogue of Microorganisms (GCM) 10K type strain sequencing project: providing services to taxonomists for standard genome sequencing and annotation.</title>
        <authorList>
            <consortium name="The Broad Institute Genomics Platform"/>
            <consortium name="The Broad Institute Genome Sequencing Center for Infectious Disease"/>
            <person name="Wu L."/>
            <person name="Ma J."/>
        </authorList>
    </citation>
    <scope>NUCLEOTIDE SEQUENCE [LARGE SCALE GENOMIC DNA]</scope>
    <source>
        <strain evidence="5">TBRC 1276</strain>
    </source>
</reference>
<gene>
    <name evidence="4" type="ORF">ACFOY2_30640</name>
</gene>
<name>A0ABV8GHJ0_9ACTN</name>
<feature type="region of interest" description="Disordered" evidence="3">
    <location>
        <begin position="59"/>
        <end position="78"/>
    </location>
</feature>
<dbReference type="Proteomes" id="UP001595851">
    <property type="component" value="Unassembled WGS sequence"/>
</dbReference>
<evidence type="ECO:0000256" key="2">
    <source>
        <dbReference type="ARBA" id="ARBA00023002"/>
    </source>
</evidence>
<dbReference type="RefSeq" id="WP_379531567.1">
    <property type="nucleotide sequence ID" value="NZ_JBHSBI010000017.1"/>
</dbReference>
<proteinExistence type="inferred from homology"/>
<evidence type="ECO:0000256" key="3">
    <source>
        <dbReference type="SAM" id="MobiDB-lite"/>
    </source>
</evidence>
<sequence length="78" mass="7353">MRIDLSGKTALVTGSAQGIGEAIATGLARAGASVGVNGRSDHSVAAAMARIESAAAGGLVAAPGGSPGGSPRRRRAAG</sequence>
<dbReference type="InterPro" id="IPR002347">
    <property type="entry name" value="SDR_fam"/>
</dbReference>
<keyword evidence="5" id="KW-1185">Reference proteome</keyword>
<dbReference type="Pfam" id="PF00106">
    <property type="entry name" value="adh_short"/>
    <property type="match status" value="1"/>
</dbReference>
<evidence type="ECO:0000256" key="1">
    <source>
        <dbReference type="ARBA" id="ARBA00006484"/>
    </source>
</evidence>
<comment type="caution">
    <text evidence="4">The sequence shown here is derived from an EMBL/GenBank/DDBJ whole genome shotgun (WGS) entry which is preliminary data.</text>
</comment>
<organism evidence="4 5">
    <name type="scientific">Nonomuraea purpurea</name>
    <dbReference type="NCBI Taxonomy" id="1849276"/>
    <lineage>
        <taxon>Bacteria</taxon>
        <taxon>Bacillati</taxon>
        <taxon>Actinomycetota</taxon>
        <taxon>Actinomycetes</taxon>
        <taxon>Streptosporangiales</taxon>
        <taxon>Streptosporangiaceae</taxon>
        <taxon>Nonomuraea</taxon>
    </lineage>
</organism>
<dbReference type="PANTHER" id="PTHR43943">
    <property type="entry name" value="DEHYDROGENASE/REDUCTASE (SDR FAMILY) MEMBER 4"/>
    <property type="match status" value="1"/>
</dbReference>
<protein>
    <submittedName>
        <fullName evidence="4">SDR family NAD(P)-dependent oxidoreductase</fullName>
    </submittedName>
</protein>
<keyword evidence="2" id="KW-0560">Oxidoreductase</keyword>
<dbReference type="PANTHER" id="PTHR43943:SF17">
    <property type="entry name" value="3-PHENYLPROPIONATE-DIHYDRODIOL_CINNAMIC ACID-DIHYDRODIOL DEHYDROGENASE"/>
    <property type="match status" value="1"/>
</dbReference>
<dbReference type="Gene3D" id="3.40.50.720">
    <property type="entry name" value="NAD(P)-binding Rossmann-like Domain"/>
    <property type="match status" value="1"/>
</dbReference>
<evidence type="ECO:0000313" key="5">
    <source>
        <dbReference type="Proteomes" id="UP001595851"/>
    </source>
</evidence>
<comment type="similarity">
    <text evidence="1">Belongs to the short-chain dehydrogenases/reductases (SDR) family.</text>
</comment>
<dbReference type="EMBL" id="JBHSBI010000017">
    <property type="protein sequence ID" value="MFC4011624.1"/>
    <property type="molecule type" value="Genomic_DNA"/>
</dbReference>